<dbReference type="EMBL" id="AGCU01082636">
    <property type="status" value="NOT_ANNOTATED_CDS"/>
    <property type="molecule type" value="Genomic_DNA"/>
</dbReference>
<dbReference type="Proteomes" id="UP000007267">
    <property type="component" value="Unassembled WGS sequence"/>
</dbReference>
<dbReference type="Pfam" id="PF13716">
    <property type="entry name" value="CRAL_TRIO_2"/>
    <property type="match status" value="1"/>
</dbReference>
<feature type="region of interest" description="Disordered" evidence="9">
    <location>
        <begin position="424"/>
        <end position="491"/>
    </location>
</feature>
<feature type="compositionally biased region" description="Low complexity" evidence="9">
    <location>
        <begin position="1270"/>
        <end position="1280"/>
    </location>
</feature>
<feature type="region of interest" description="Disordered" evidence="9">
    <location>
        <begin position="1267"/>
        <end position="1380"/>
    </location>
</feature>
<dbReference type="EMBL" id="AGCU01082642">
    <property type="status" value="NOT_ANNOTATED_CDS"/>
    <property type="molecule type" value="Genomic_DNA"/>
</dbReference>
<dbReference type="PANTHER" id="PTHR12112:SF49">
    <property type="entry name" value="DHHA2 DOMAIN-CONTAINING PROTEIN"/>
    <property type="match status" value="1"/>
</dbReference>
<dbReference type="SMART" id="SM00516">
    <property type="entry name" value="SEC14"/>
    <property type="match status" value="1"/>
</dbReference>
<feature type="region of interest" description="Disordered" evidence="9">
    <location>
        <begin position="1604"/>
        <end position="1667"/>
    </location>
</feature>
<evidence type="ECO:0000256" key="7">
    <source>
        <dbReference type="ARBA" id="ARBA00042084"/>
    </source>
</evidence>
<feature type="compositionally biased region" description="Polar residues" evidence="9">
    <location>
        <begin position="480"/>
        <end position="489"/>
    </location>
</feature>
<dbReference type="STRING" id="13735.ENSPSIP00000011481"/>
<dbReference type="Pfam" id="PF02833">
    <property type="entry name" value="DHHA2"/>
    <property type="match status" value="1"/>
</dbReference>
<dbReference type="GO" id="GO:0098978">
    <property type="term" value="C:glutamatergic synapse"/>
    <property type="evidence" value="ECO:0007669"/>
    <property type="project" value="Ensembl"/>
</dbReference>
<dbReference type="OMA" id="WMDAKQP"/>
<dbReference type="FunFam" id="3.10.310.20:FF:000002">
    <property type="entry name" value="Prune homolog 2 with BCH domain"/>
    <property type="match status" value="1"/>
</dbReference>
<evidence type="ECO:0000313" key="12">
    <source>
        <dbReference type="Proteomes" id="UP000007267"/>
    </source>
</evidence>
<dbReference type="InterPro" id="IPR038222">
    <property type="entry name" value="DHHA2_dom_sf"/>
</dbReference>
<feature type="compositionally biased region" description="Polar residues" evidence="9">
    <location>
        <begin position="1316"/>
        <end position="1334"/>
    </location>
</feature>
<dbReference type="GO" id="GO:0005829">
    <property type="term" value="C:cytosol"/>
    <property type="evidence" value="ECO:0007669"/>
    <property type="project" value="Ensembl"/>
</dbReference>
<reference evidence="11" key="4">
    <citation type="submission" date="2025-09" db="UniProtKB">
        <authorList>
            <consortium name="Ensembl"/>
        </authorList>
    </citation>
    <scope>IDENTIFICATION</scope>
</reference>
<feature type="region of interest" description="Disordered" evidence="9">
    <location>
        <begin position="2791"/>
        <end position="2850"/>
    </location>
</feature>
<evidence type="ECO:0000256" key="6">
    <source>
        <dbReference type="ARBA" id="ARBA00039860"/>
    </source>
</evidence>
<dbReference type="GO" id="GO:0016462">
    <property type="term" value="F:pyrophosphatase activity"/>
    <property type="evidence" value="ECO:0007669"/>
    <property type="project" value="InterPro"/>
</dbReference>
<dbReference type="InterPro" id="IPR022181">
    <property type="entry name" value="Bcl2-/adenovirus-E1B"/>
</dbReference>
<sequence>AKHLDISIGKLNNRSKRLEKVHVVLGNKPCDLDSLISALTYAYFLDKVSPPDVLCLPVLNIPRREFSYYPETRFILEELDIPESFHIFQDEINLHQLNDEGKLSLTLVNSNMLASDDKSLESAVVKVINPDEQCDANLGLQASSSSVVVKEILQEAPELITQQLAHLLRGSILFKCMSVEHERITEQQEEILSILEEKYPELPPRENIISVFQATPLKAQGLNIEEAMLKDLKELTDGEIKVAVSTVYMALEDCIFHRNITGDLKAFIDKYGFDVLVILANYLSEEEQTKRQIAVYSENVELCNQICCELEECQNPCLELDPLECGCDQFLVYHQDNTLVTGDQIFLIIKEVINRRQPEMAPNSRTSSTEAVAGSAPLSQGSSGIMELYGSDIEPQASSVNFIENPQDLNGSVQAQVDVNTDLVSPDSGLATIRSSRSSKESSVFLSDDSPVAEGAHHSLLPGFDSYSPIPEGAIPEEQPPQSRNNSDNFDLFSFDLAPRVTIRSESSSRSVDYSPADDFFLNSDSSEGQPPIVQKELDETNLSQNDMANYSPDLLMITNEEDNLVEFDDEFRQENPGDLSEKTSSLTDFVEDVSSSPEVLKNIETKIPPTPMNSLVESSPLDNGSPLFFSQDVIKKINEIDSGNYSQSRERYGSWWDGFELDSKNADGWSSSEQESVFQSPDSWKDRKASPLLREHVDRRASDSVFLQKQPRQRNYSRSGLWENQFNPVQDKHKELQKKTTELSHGQNTSAGEKKQQMEAFTDLWKSSQLTRVISAPWCNTESEQLDAESCNVWTEFEQEDGPNPSENVWCMPKLDTDKSSVRSLDAWAMSKTGLSYSSEFTAKNEIENPNNEVSPEAWNKGRVYPAEEYSTFENTKSNIDSVQNNSNLAIENQNGLADSEYGPKQLENMDVWGLYEKDIEKEVLETLVPWDDSVFSYKCSDFSSSNVGEDLIVSPPDTNYSTSDSYVSPTFIEDDREKENNRFDRDTIFDEVINSNSDESNILEETDKEFLPQPSLRSMLFLSSGNTEMWNIGLNNVCQLKTKNSEITALPNTCTVSLNSEPITTKYFSGNENNSESNSSFEDIGVMQVYNQTENHLSHQHGELKTKPTASEKNVEVWNRVILEDTQTSDMGKGLGLKASDLKNEVSVNGQVQGNVNKGSEVRPQLSEEQLNQRNVHLQQNHQAGWENNAILGTSQQEIDEYKKKDEMSGPLTISNVWNTTMQDNRVLPSVLSKLSYSEDNTTTSEVPNSPEKIRNIFKALETEKSEMNMPSSSPSNPVNQKQEKEHLQNNAYSSATSPEEERHSGHLDLYNPHNFSHSNISQSLLTNTDKGSATREGETSHKMESAYERSNRDKDSQENNSLTVPENPDIWNDSAKNSSWSVASSPLINEAPGMLRESQESLSEVLPSNLDSCNFKLGFSEHSPEIIGSHEASFISETVQIKIKVNPSSESAEVPDSANRSMTDNSLSHEMDSGESDASESLETANKLPDEEYVDITSHHDFPQILGDWNPYMCEDTQSPVTNPQTSEVLEMTDTISNLLGDTQTKSDCEEDNAWSGSTNDYIESSATSPDISDASANINVWESMPASNHREREAVLNITNDNIIEKAPEKGGFENKSQEESEESTDHKVPKNLGLWNAHVDDDTVSSLSSPEANEDSENSEAPQAVIEVESNHQANEHIYETKEHDYALSSEVSSEDSLDDETELEKEVQMAILNKNSENIKALNISKEEDIMHLNTTDHNTYEASEYLDDCQGEFQVNTFHENHDHPRVWNSPTSAVGHNEEYSSENSDTWTISLQVASETDQRFTMETFGFPDDNSEWWNSEMHKGKSIEDQYSNSDGGLEINQSENINAWGAPIQNKELKGAYSTHPGIHTNQSLPLCFNEEKYESIMHSKYIYKGQIDPDIVQIKQSDPLALGEKERDLKDQPFVTVDGDQDISKNPFSEKWQPDMPNTSTQTNLTLDLSSDHVDVITSTSNKDQFVQEQWNTSETLELCSSPQNAFTENHSSQKMIGKLSLGWNELADVPQTTFSPCIVQHKTQERNQLFSGDPDLWTDPEQLFILKADGGHPDILSHCDQDSSSQASNSPDICQEYEAKHASSPSIHALAKAGEVSQLLLPMPNISKEADFDFKQQLVTHKVETHLDINSPENNDGTQVDSLISSKAHGPSECRKENTLKESDQEKKPAVELVDSIGSSAEDLGIASLNLKDTSYEIDTVFFPLDNLEQNRKDTHISADTGQISVIDHTTASADEVKISDMCVDGNETGRENSSSMSVTNIPSLGEVSKLTVFNSKQKVAVERDAVEKQTFFLEPSLDSNDRDAIVSQHADNVVRKPENLLDSHDRWLKGSLNEQSPAVYSPPSDVSFNTKATGSEEGRRVKQEFSDNIFVEMPLAPLNPQKEEMSFLETKDSNTRDQSFDTFTECYTLGYLPIESEVMSESSEKGVLEHEMEKSNIDSPAGGATGSPNVRSKNKTWMKVLEVTIYTGEKEINSTESPELRTQVNKDQTTLEMDYILVTAEENRSVKKDILETKESDFAFQEAHVAEQTESQEAFSAGSSDTFQSISIINGSKEKSPSVLPQRLDAEKRSPESPGQDHSWTVLGQNEVSDISPEEISSRTETVDSGSGHSVKELETVFDQEIIHDTQVGVELEKPPHKPYEQEEYSPLDSPERKDKNSGIVRTDALSLQVVGGHGKWDAHLQHYPGDGMATEQEMEEETEFLSGERELSRVSGLVPEDVGMDIPLEEGVLSPDAAEIRPEPPNSLDLNGSHPRRIKLTAPNINLSLDRSEGSVLSDDNLDTPDEIDINVDDLDTPDEADSFEYTGNGNELDWEGKGRQESESIPEYTAEEEREDNRLWRTVVIGDQEQRIDMKVIEPYKKVISHGGYYGDGLNAIIVFAACFLPDSSRPDYNYVMENLFLYVISTLELMVAEDYMIVYLNGATPRRKMPGFGWMKKCYQMIDRRLRKNLKSFIIVHPSWFIRTILAVTRPFISSKFSSKIQYVGTLAELSELIPMEYVHIPESIIKLDEELREASETAKTSCLSNEPEMTSMEQDISFKIFTDS</sequence>
<proteinExistence type="inferred from homology"/>
<feature type="compositionally biased region" description="Polar residues" evidence="9">
    <location>
        <begin position="1291"/>
        <end position="1300"/>
    </location>
</feature>
<dbReference type="SUPFAM" id="SSF52087">
    <property type="entry name" value="CRAL/TRIO domain"/>
    <property type="match status" value="1"/>
</dbReference>
<dbReference type="InterPro" id="IPR004097">
    <property type="entry name" value="DHHA2"/>
</dbReference>
<dbReference type="EMBL" id="AGCU01082645">
    <property type="status" value="NOT_ANNOTATED_CDS"/>
    <property type="molecule type" value="Genomic_DNA"/>
</dbReference>
<feature type="region of interest" description="Disordered" evidence="9">
    <location>
        <begin position="2354"/>
        <end position="2380"/>
    </location>
</feature>
<dbReference type="SMART" id="SM01131">
    <property type="entry name" value="DHHA2"/>
    <property type="match status" value="1"/>
</dbReference>
<dbReference type="InterPro" id="IPR001251">
    <property type="entry name" value="CRAL-TRIO_dom"/>
</dbReference>
<dbReference type="EMBL" id="AGCU01082641">
    <property type="status" value="NOT_ANNOTATED_CDS"/>
    <property type="molecule type" value="Genomic_DNA"/>
</dbReference>
<feature type="region of interest" description="Disordered" evidence="9">
    <location>
        <begin position="1936"/>
        <end position="1955"/>
    </location>
</feature>
<reference evidence="12" key="2">
    <citation type="journal article" date="2013" name="Nat. Genet.">
        <title>The draft genomes of soft-shell turtle and green sea turtle yield insights into the development and evolution of the turtle-specific body plan.</title>
        <authorList>
            <person name="Wang Z."/>
            <person name="Pascual-Anaya J."/>
            <person name="Zadissa A."/>
            <person name="Li W."/>
            <person name="Niimura Y."/>
            <person name="Huang Z."/>
            <person name="Li C."/>
            <person name="White S."/>
            <person name="Xiong Z."/>
            <person name="Fang D."/>
            <person name="Wang B."/>
            <person name="Ming Y."/>
            <person name="Chen Y."/>
            <person name="Zheng Y."/>
            <person name="Kuraku S."/>
            <person name="Pignatelli M."/>
            <person name="Herrero J."/>
            <person name="Beal K."/>
            <person name="Nozawa M."/>
            <person name="Li Q."/>
            <person name="Wang J."/>
            <person name="Zhang H."/>
            <person name="Yu L."/>
            <person name="Shigenobu S."/>
            <person name="Wang J."/>
            <person name="Liu J."/>
            <person name="Flicek P."/>
            <person name="Searle S."/>
            <person name="Wang J."/>
            <person name="Kuratani S."/>
            <person name="Yin Y."/>
            <person name="Aken B."/>
            <person name="Zhang G."/>
            <person name="Irie N."/>
        </authorList>
    </citation>
    <scope>NUCLEOTIDE SEQUENCE [LARGE SCALE GENOMIC DNA]</scope>
    <source>
        <strain evidence="12">Daiwa-1</strain>
    </source>
</reference>
<feature type="region of interest" description="Disordered" evidence="9">
    <location>
        <begin position="2653"/>
        <end position="2677"/>
    </location>
</feature>
<evidence type="ECO:0000256" key="1">
    <source>
        <dbReference type="ARBA" id="ARBA00004496"/>
    </source>
</evidence>
<dbReference type="EMBL" id="AGCU01082644">
    <property type="status" value="NOT_ANNOTATED_CDS"/>
    <property type="molecule type" value="Genomic_DNA"/>
</dbReference>
<dbReference type="SUPFAM" id="SSF64182">
    <property type="entry name" value="DHH phosphoesterases"/>
    <property type="match status" value="1"/>
</dbReference>
<feature type="region of interest" description="Disordered" evidence="9">
    <location>
        <begin position="704"/>
        <end position="756"/>
    </location>
</feature>
<feature type="compositionally biased region" description="Polar residues" evidence="9">
    <location>
        <begin position="714"/>
        <end position="729"/>
    </location>
</feature>
<feature type="region of interest" description="Disordered" evidence="9">
    <location>
        <begin position="358"/>
        <end position="377"/>
    </location>
</feature>
<dbReference type="EMBL" id="AGCU01082640">
    <property type="status" value="NOT_ANNOTATED_CDS"/>
    <property type="molecule type" value="Genomic_DNA"/>
</dbReference>
<protein>
    <recommendedName>
        <fullName evidence="6">Protein prune homolog 2</fullName>
    </recommendedName>
    <alternativeName>
        <fullName evidence="7">BNIP2 motif-containing molecule at the C-terminal region 1</fullName>
    </alternativeName>
</protein>
<evidence type="ECO:0000313" key="11">
    <source>
        <dbReference type="Ensembl" id="ENSPSIP00000011481.1"/>
    </source>
</evidence>
<dbReference type="GO" id="GO:0006915">
    <property type="term" value="P:apoptotic process"/>
    <property type="evidence" value="ECO:0007669"/>
    <property type="project" value="UniProtKB-KW"/>
</dbReference>
<dbReference type="EMBL" id="AGCU01082637">
    <property type="status" value="NOT_ANNOTATED_CDS"/>
    <property type="molecule type" value="Genomic_DNA"/>
</dbReference>
<feature type="compositionally biased region" description="Basic and acidic residues" evidence="9">
    <location>
        <begin position="2169"/>
        <end position="2188"/>
    </location>
</feature>
<dbReference type="PROSITE" id="PS50191">
    <property type="entry name" value="CRAL_TRIO"/>
    <property type="match status" value="1"/>
</dbReference>
<feature type="compositionally biased region" description="Polar residues" evidence="9">
    <location>
        <begin position="2150"/>
        <end position="2164"/>
    </location>
</feature>
<dbReference type="eggNOG" id="KOG4129">
    <property type="taxonomic scope" value="Eukaryota"/>
</dbReference>
<dbReference type="EMBL" id="AGCU01082643">
    <property type="status" value="NOT_ANNOTATED_CDS"/>
    <property type="molecule type" value="Genomic_DNA"/>
</dbReference>
<feature type="compositionally biased region" description="Basic and acidic residues" evidence="9">
    <location>
        <begin position="731"/>
        <end position="743"/>
    </location>
</feature>
<feature type="region of interest" description="Disordered" evidence="9">
    <location>
        <begin position="1545"/>
        <end position="1576"/>
    </location>
</feature>
<dbReference type="GO" id="GO:0098793">
    <property type="term" value="C:presynapse"/>
    <property type="evidence" value="ECO:0007669"/>
    <property type="project" value="Ensembl"/>
</dbReference>
<feature type="compositionally biased region" description="Basic and acidic residues" evidence="9">
    <location>
        <begin position="1335"/>
        <end position="1360"/>
    </location>
</feature>
<evidence type="ECO:0000256" key="9">
    <source>
        <dbReference type="SAM" id="MobiDB-lite"/>
    </source>
</evidence>
<dbReference type="InterPro" id="IPR036865">
    <property type="entry name" value="CRAL-TRIO_dom_sf"/>
</dbReference>
<feature type="compositionally biased region" description="Basic and acidic residues" evidence="9">
    <location>
        <begin position="1607"/>
        <end position="1633"/>
    </location>
</feature>
<feature type="compositionally biased region" description="Acidic residues" evidence="9">
    <location>
        <begin position="2797"/>
        <end position="2820"/>
    </location>
</feature>
<dbReference type="PANTHER" id="PTHR12112">
    <property type="entry name" value="BNIP - RELATED"/>
    <property type="match status" value="1"/>
</dbReference>
<dbReference type="Gene3D" id="3.90.1640.10">
    <property type="entry name" value="inorganic pyrophosphatase (n-terminal core)"/>
    <property type="match status" value="1"/>
</dbReference>
<evidence type="ECO:0000259" key="10">
    <source>
        <dbReference type="PROSITE" id="PS50191"/>
    </source>
</evidence>
<reference evidence="11" key="3">
    <citation type="submission" date="2025-08" db="UniProtKB">
        <authorList>
            <consortium name="Ensembl"/>
        </authorList>
    </citation>
    <scope>IDENTIFICATION</scope>
</reference>
<feature type="region of interest" description="Disordered" evidence="9">
    <location>
        <begin position="2144"/>
        <end position="2188"/>
    </location>
</feature>
<dbReference type="Gene3D" id="3.40.525.10">
    <property type="entry name" value="CRAL-TRIO lipid binding domain"/>
    <property type="match status" value="1"/>
</dbReference>
<organism evidence="11 12">
    <name type="scientific">Pelodiscus sinensis</name>
    <name type="common">Chinese softshell turtle</name>
    <name type="synonym">Trionyx sinensis</name>
    <dbReference type="NCBI Taxonomy" id="13735"/>
    <lineage>
        <taxon>Eukaryota</taxon>
        <taxon>Metazoa</taxon>
        <taxon>Chordata</taxon>
        <taxon>Craniata</taxon>
        <taxon>Vertebrata</taxon>
        <taxon>Euteleostomi</taxon>
        <taxon>Archelosauria</taxon>
        <taxon>Testudinata</taxon>
        <taxon>Testudines</taxon>
        <taxon>Cryptodira</taxon>
        <taxon>Trionychia</taxon>
        <taxon>Trionychidae</taxon>
        <taxon>Pelodiscus</taxon>
    </lineage>
</organism>
<gene>
    <name evidence="11" type="primary">PRUNE2</name>
</gene>
<dbReference type="EMBL" id="AGCU01082638">
    <property type="status" value="NOT_ANNOTATED_CDS"/>
    <property type="molecule type" value="Genomic_DNA"/>
</dbReference>
<dbReference type="EMBL" id="AGCU01082639">
    <property type="status" value="NOT_ANNOTATED_CDS"/>
    <property type="molecule type" value="Genomic_DNA"/>
</dbReference>
<comment type="similarity">
    <text evidence="2">Belongs to the PPase class C family. Prune subfamily.</text>
</comment>
<keyword evidence="5" id="KW-0007">Acetylation</keyword>
<keyword evidence="3" id="KW-0963">Cytoplasm</keyword>
<feature type="compositionally biased region" description="Polar residues" evidence="9">
    <location>
        <begin position="671"/>
        <end position="683"/>
    </location>
</feature>
<dbReference type="Ensembl" id="ENSPSIT00000011538.1">
    <property type="protein sequence ID" value="ENSPSIP00000011481.1"/>
    <property type="gene ID" value="ENSPSIG00000010175.1"/>
</dbReference>
<accession>K7FTX1</accession>
<dbReference type="HOGENOM" id="CLU_227259_0_0_1"/>
<evidence type="ECO:0000256" key="8">
    <source>
        <dbReference type="ARBA" id="ARBA00056879"/>
    </source>
</evidence>
<dbReference type="CDD" id="cd00170">
    <property type="entry name" value="SEC14"/>
    <property type="match status" value="1"/>
</dbReference>
<feature type="region of interest" description="Disordered" evidence="9">
    <location>
        <begin position="1449"/>
        <end position="1487"/>
    </location>
</feature>
<evidence type="ECO:0000256" key="3">
    <source>
        <dbReference type="ARBA" id="ARBA00022490"/>
    </source>
</evidence>
<dbReference type="Gene3D" id="3.10.310.20">
    <property type="entry name" value="DHHA2 domain"/>
    <property type="match status" value="1"/>
</dbReference>
<name>K7FTX1_PELSI</name>
<comment type="function">
    <text evidence="8">May play an important role in regulating differentiation, survival and aggressiveness of the tumor cells.</text>
</comment>
<evidence type="ECO:0000256" key="5">
    <source>
        <dbReference type="ARBA" id="ARBA00022990"/>
    </source>
</evidence>
<evidence type="ECO:0000256" key="2">
    <source>
        <dbReference type="ARBA" id="ARBA00010331"/>
    </source>
</evidence>
<feature type="region of interest" description="Disordered" evidence="9">
    <location>
        <begin position="671"/>
        <end position="691"/>
    </location>
</feature>
<reference evidence="12" key="1">
    <citation type="submission" date="2011-10" db="EMBL/GenBank/DDBJ databases">
        <authorList>
            <consortium name="Soft-shell Turtle Genome Consortium"/>
        </authorList>
    </citation>
    <scope>NUCLEOTIDE SEQUENCE [LARGE SCALE GENOMIC DNA]</scope>
    <source>
        <strain evidence="12">Daiwa-1</strain>
    </source>
</reference>
<dbReference type="GeneTree" id="ENSGT00940000154422"/>
<keyword evidence="12" id="KW-1185">Reference proteome</keyword>
<feature type="compositionally biased region" description="Polar residues" evidence="9">
    <location>
        <begin position="2596"/>
        <end position="2609"/>
    </location>
</feature>
<comment type="subcellular location">
    <subcellularLocation>
        <location evidence="1">Cytoplasm</location>
    </subcellularLocation>
</comment>
<feature type="compositionally biased region" description="Polar residues" evidence="9">
    <location>
        <begin position="2354"/>
        <end position="2373"/>
    </location>
</feature>
<evidence type="ECO:0000256" key="4">
    <source>
        <dbReference type="ARBA" id="ARBA00022703"/>
    </source>
</evidence>
<dbReference type="FunFam" id="3.40.525.10:FF:000001">
    <property type="entry name" value="BCL2/adenovirus E1B protein-interacting protein 2"/>
    <property type="match status" value="1"/>
</dbReference>
<feature type="domain" description="CRAL-TRIO" evidence="10">
    <location>
        <begin position="2871"/>
        <end position="3032"/>
    </location>
</feature>
<feature type="region of interest" description="Disordered" evidence="9">
    <location>
        <begin position="2569"/>
        <end position="2629"/>
    </location>
</feature>
<keyword evidence="4" id="KW-0053">Apoptosis</keyword>
<feature type="compositionally biased region" description="Polar residues" evidence="9">
    <location>
        <begin position="1558"/>
        <end position="1576"/>
    </location>
</feature>
<dbReference type="FunFam" id="3.90.1640.10:FF:000003">
    <property type="entry name" value="Prune homolog 2 with BCH domain"/>
    <property type="match status" value="1"/>
</dbReference>
<dbReference type="InterPro" id="IPR038763">
    <property type="entry name" value="DHH_sf"/>
</dbReference>
<dbReference type="Pfam" id="PF12496">
    <property type="entry name" value="BNIP2"/>
    <property type="match status" value="1"/>
</dbReference>